<evidence type="ECO:0000313" key="12">
    <source>
        <dbReference type="EMBL" id="UZP75466.1"/>
    </source>
</evidence>
<evidence type="ECO:0000256" key="10">
    <source>
        <dbReference type="ARBA" id="ARBA00023192"/>
    </source>
</evidence>
<keyword evidence="6 11" id="KW-0812">Transmembrane</keyword>
<evidence type="ECO:0000256" key="4">
    <source>
        <dbReference type="ARBA" id="ARBA00022519"/>
    </source>
</evidence>
<dbReference type="Pfam" id="PF07264">
    <property type="entry name" value="EI24"/>
    <property type="match status" value="1"/>
</dbReference>
<protein>
    <submittedName>
        <fullName evidence="12">Sulfate transporter CysZ</fullName>
    </submittedName>
</protein>
<dbReference type="EMBL" id="CP036501">
    <property type="protein sequence ID" value="UZP75466.1"/>
    <property type="molecule type" value="Genomic_DNA"/>
</dbReference>
<dbReference type="NCBIfam" id="NF003433">
    <property type="entry name" value="PRK04949.1"/>
    <property type="match status" value="1"/>
</dbReference>
<gene>
    <name evidence="12" type="primary">cysZ</name>
    <name evidence="12" type="ORF">E0F26_12270</name>
</gene>
<evidence type="ECO:0000256" key="5">
    <source>
        <dbReference type="ARBA" id="ARBA00022605"/>
    </source>
</evidence>
<proteinExistence type="predicted"/>
<evidence type="ECO:0000256" key="9">
    <source>
        <dbReference type="ARBA" id="ARBA00023136"/>
    </source>
</evidence>
<dbReference type="PANTHER" id="PTHR37468">
    <property type="entry name" value="SULFATE TRANSPORTER CYSZ"/>
    <property type="match status" value="1"/>
</dbReference>
<dbReference type="RefSeq" id="WP_279241952.1">
    <property type="nucleotide sequence ID" value="NZ_CP036501.1"/>
</dbReference>
<reference evidence="12 13" key="1">
    <citation type="submission" date="2019-02" db="EMBL/GenBank/DDBJ databases">
        <title>Halieaceae_genomes.</title>
        <authorList>
            <person name="Li S.-H."/>
        </authorList>
    </citation>
    <scope>NUCLEOTIDE SEQUENCE [LARGE SCALE GENOMIC DNA]</scope>
    <source>
        <strain evidence="12 13">JH123</strain>
    </source>
</reference>
<sequence length="244" mass="26979">MANTLSGFGYFFRGMGLLTRPGLRRFVVIPLLANIAVFALMAGAIYQALSGLYIDYTSNFIGDWEFLAWIVTPLIWLFGTLLSGYISIFIVLFLTSPFHGLLAERVEEYVTGEAIVNEGSALQMVLAIPRGFLREIQKIVHYVPMALLVLIITLIPGINVVAPLLWILLGAWMMSLQFVDYPMDNHRLSFGEVRAACSARRSTSITFGAVVAFVSGLPILNLILIPAAVAGATLLWCEELRHLR</sequence>
<feature type="transmembrane region" description="Helical" evidence="11">
    <location>
        <begin position="204"/>
        <end position="236"/>
    </location>
</feature>
<evidence type="ECO:0000256" key="8">
    <source>
        <dbReference type="ARBA" id="ARBA00023032"/>
    </source>
</evidence>
<dbReference type="Proteomes" id="UP001317963">
    <property type="component" value="Chromosome"/>
</dbReference>
<keyword evidence="9 11" id="KW-0472">Membrane</keyword>
<keyword evidence="7 11" id="KW-1133">Transmembrane helix</keyword>
<keyword evidence="3" id="KW-1003">Cell membrane</keyword>
<evidence type="ECO:0000256" key="1">
    <source>
        <dbReference type="ARBA" id="ARBA00004141"/>
    </source>
</evidence>
<evidence type="ECO:0000256" key="2">
    <source>
        <dbReference type="ARBA" id="ARBA00022448"/>
    </source>
</evidence>
<feature type="transmembrane region" description="Helical" evidence="11">
    <location>
        <begin position="66"/>
        <end position="95"/>
    </location>
</feature>
<name>A0ABY6QB53_9GAMM</name>
<feature type="transmembrane region" description="Helical" evidence="11">
    <location>
        <begin position="26"/>
        <end position="46"/>
    </location>
</feature>
<accession>A0ABY6QB53</accession>
<keyword evidence="2" id="KW-0813">Transport</keyword>
<comment type="subcellular location">
    <subcellularLocation>
        <location evidence="1">Membrane</location>
        <topology evidence="1">Multi-pass membrane protein</topology>
    </subcellularLocation>
</comment>
<keyword evidence="10" id="KW-0198">Cysteine biosynthesis</keyword>
<keyword evidence="5" id="KW-0028">Amino-acid biosynthesis</keyword>
<dbReference type="InterPro" id="IPR050480">
    <property type="entry name" value="CysZ-like"/>
</dbReference>
<organism evidence="12 13">
    <name type="scientific">Candidatus Paraluminiphilus aquimaris</name>
    <dbReference type="NCBI Taxonomy" id="2518994"/>
    <lineage>
        <taxon>Bacteria</taxon>
        <taxon>Pseudomonadati</taxon>
        <taxon>Pseudomonadota</taxon>
        <taxon>Gammaproteobacteria</taxon>
        <taxon>Cellvibrionales</taxon>
        <taxon>Halieaceae</taxon>
        <taxon>Candidatus Paraluminiphilus</taxon>
    </lineage>
</organism>
<evidence type="ECO:0000256" key="3">
    <source>
        <dbReference type="ARBA" id="ARBA00022475"/>
    </source>
</evidence>
<evidence type="ECO:0000313" key="13">
    <source>
        <dbReference type="Proteomes" id="UP001317963"/>
    </source>
</evidence>
<dbReference type="InterPro" id="IPR059112">
    <property type="entry name" value="CysZ/EI24"/>
</dbReference>
<evidence type="ECO:0000256" key="11">
    <source>
        <dbReference type="SAM" id="Phobius"/>
    </source>
</evidence>
<keyword evidence="4" id="KW-0997">Cell inner membrane</keyword>
<keyword evidence="13" id="KW-1185">Reference proteome</keyword>
<dbReference type="PANTHER" id="PTHR37468:SF1">
    <property type="entry name" value="SULFATE TRANSPORTER CYSZ"/>
    <property type="match status" value="1"/>
</dbReference>
<feature type="transmembrane region" description="Helical" evidence="11">
    <location>
        <begin position="139"/>
        <end position="158"/>
    </location>
</feature>
<evidence type="ECO:0000256" key="6">
    <source>
        <dbReference type="ARBA" id="ARBA00022692"/>
    </source>
</evidence>
<evidence type="ECO:0000256" key="7">
    <source>
        <dbReference type="ARBA" id="ARBA00022989"/>
    </source>
</evidence>
<keyword evidence="8" id="KW-0764">Sulfate transport</keyword>